<sequence length="264" mass="29924">MLNLLNDIHKKLVPAHDTGFNSPEDITSIITLRLLLQLKNNFGVNFALNGENIFISGPAESLSTVHEQIVNYVTHEVYNSDEQVQDLNDSEEDETETDPEISSQLINFCSPKDRNLMDFSVLFQTHNHRNFISPSKIDEQQFDALKKACYRTRAVFHVSTFGIFVKADVHKKLTELGFEILEFPCVDLTRIFAYGAVKSTKKARKSVAIDLCSMGNLQNEIKVTVYSESWIARGHAKEYICSAFHKAKIRATPDCSPECSFYCC</sequence>
<evidence type="ECO:0000313" key="2">
    <source>
        <dbReference type="WBParaSite" id="ES5_v2.g10138.t1"/>
    </source>
</evidence>
<evidence type="ECO:0000313" key="1">
    <source>
        <dbReference type="Proteomes" id="UP000887579"/>
    </source>
</evidence>
<protein>
    <submittedName>
        <fullName evidence="2">Uncharacterized protein</fullName>
    </submittedName>
</protein>
<accession>A0AC34EZF7</accession>
<name>A0AC34EZF7_9BILA</name>
<proteinExistence type="predicted"/>
<dbReference type="WBParaSite" id="ES5_v2.g10138.t1">
    <property type="protein sequence ID" value="ES5_v2.g10138.t1"/>
    <property type="gene ID" value="ES5_v2.g10138"/>
</dbReference>
<reference evidence="2" key="1">
    <citation type="submission" date="2022-11" db="UniProtKB">
        <authorList>
            <consortium name="WormBaseParasite"/>
        </authorList>
    </citation>
    <scope>IDENTIFICATION</scope>
</reference>
<organism evidence="1 2">
    <name type="scientific">Panagrolaimus sp. ES5</name>
    <dbReference type="NCBI Taxonomy" id="591445"/>
    <lineage>
        <taxon>Eukaryota</taxon>
        <taxon>Metazoa</taxon>
        <taxon>Ecdysozoa</taxon>
        <taxon>Nematoda</taxon>
        <taxon>Chromadorea</taxon>
        <taxon>Rhabditida</taxon>
        <taxon>Tylenchina</taxon>
        <taxon>Panagrolaimomorpha</taxon>
        <taxon>Panagrolaimoidea</taxon>
        <taxon>Panagrolaimidae</taxon>
        <taxon>Panagrolaimus</taxon>
    </lineage>
</organism>
<dbReference type="Proteomes" id="UP000887579">
    <property type="component" value="Unplaced"/>
</dbReference>